<protein>
    <recommendedName>
        <fullName evidence="6">TauD/TfdA-like domain-containing protein</fullName>
    </recommendedName>
</protein>
<evidence type="ECO:0000259" key="6">
    <source>
        <dbReference type="Pfam" id="PF02668"/>
    </source>
</evidence>
<sequence>MSEAKQYETFEIYHLSPVIGTEVLGIDLSKVDRATAAWLNDLLVERKVLFFRDQEIAEEEHIAFAARFGGLEVHP</sequence>
<dbReference type="EMBL" id="UINC01112052">
    <property type="protein sequence ID" value="SVC80707.1"/>
    <property type="molecule type" value="Genomic_DNA"/>
</dbReference>
<evidence type="ECO:0000256" key="2">
    <source>
        <dbReference type="ARBA" id="ARBA00022723"/>
    </source>
</evidence>
<evidence type="ECO:0000256" key="3">
    <source>
        <dbReference type="ARBA" id="ARBA00022964"/>
    </source>
</evidence>
<feature type="domain" description="TauD/TfdA-like" evidence="6">
    <location>
        <begin position="12"/>
        <end position="75"/>
    </location>
</feature>
<dbReference type="Gene3D" id="3.60.130.10">
    <property type="entry name" value="Clavaminate synthase-like"/>
    <property type="match status" value="1"/>
</dbReference>
<evidence type="ECO:0000313" key="7">
    <source>
        <dbReference type="EMBL" id="SVC80707.1"/>
    </source>
</evidence>
<keyword evidence="3" id="KW-0223">Dioxygenase</keyword>
<dbReference type="Pfam" id="PF02668">
    <property type="entry name" value="TauD"/>
    <property type="match status" value="1"/>
</dbReference>
<evidence type="ECO:0000256" key="4">
    <source>
        <dbReference type="ARBA" id="ARBA00023002"/>
    </source>
</evidence>
<organism evidence="7">
    <name type="scientific">marine metagenome</name>
    <dbReference type="NCBI Taxonomy" id="408172"/>
    <lineage>
        <taxon>unclassified sequences</taxon>
        <taxon>metagenomes</taxon>
        <taxon>ecological metagenomes</taxon>
    </lineage>
</organism>
<reference evidence="7" key="1">
    <citation type="submission" date="2018-05" db="EMBL/GenBank/DDBJ databases">
        <authorList>
            <person name="Lanie J.A."/>
            <person name="Ng W.-L."/>
            <person name="Kazmierczak K.M."/>
            <person name="Andrzejewski T.M."/>
            <person name="Davidsen T.M."/>
            <person name="Wayne K.J."/>
            <person name="Tettelin H."/>
            <person name="Glass J.I."/>
            <person name="Rusch D."/>
            <person name="Podicherti R."/>
            <person name="Tsui H.-C.T."/>
            <person name="Winkler M.E."/>
        </authorList>
    </citation>
    <scope>NUCLEOTIDE SEQUENCE</scope>
</reference>
<dbReference type="GO" id="GO:0005737">
    <property type="term" value="C:cytoplasm"/>
    <property type="evidence" value="ECO:0007669"/>
    <property type="project" value="TreeGrafter"/>
</dbReference>
<dbReference type="SUPFAM" id="SSF51197">
    <property type="entry name" value="Clavaminate synthase-like"/>
    <property type="match status" value="1"/>
</dbReference>
<evidence type="ECO:0000256" key="5">
    <source>
        <dbReference type="ARBA" id="ARBA00023004"/>
    </source>
</evidence>
<accession>A0A382Q6P0</accession>
<feature type="non-terminal residue" evidence="7">
    <location>
        <position position="75"/>
    </location>
</feature>
<dbReference type="GO" id="GO:0016706">
    <property type="term" value="F:2-oxoglutarate-dependent dioxygenase activity"/>
    <property type="evidence" value="ECO:0007669"/>
    <property type="project" value="TreeGrafter"/>
</dbReference>
<dbReference type="InterPro" id="IPR003819">
    <property type="entry name" value="TauD/TfdA-like"/>
</dbReference>
<keyword evidence="4" id="KW-0560">Oxidoreductase</keyword>
<dbReference type="PANTHER" id="PTHR30468">
    <property type="entry name" value="ALPHA-KETOGLUTARATE-DEPENDENT SULFONATE DIOXYGENASE"/>
    <property type="match status" value="1"/>
</dbReference>
<proteinExistence type="inferred from homology"/>
<dbReference type="PANTHER" id="PTHR30468:SF1">
    <property type="entry name" value="ALPHA-KETOGLUTARATE-DEPENDENT SULFONATE DIOXYGENASE"/>
    <property type="match status" value="1"/>
</dbReference>
<comment type="similarity">
    <text evidence="1">Belongs to the TfdA dioxygenase family.</text>
</comment>
<dbReference type="GO" id="GO:0046872">
    <property type="term" value="F:metal ion binding"/>
    <property type="evidence" value="ECO:0007669"/>
    <property type="project" value="UniProtKB-KW"/>
</dbReference>
<dbReference type="InterPro" id="IPR042098">
    <property type="entry name" value="TauD-like_sf"/>
</dbReference>
<name>A0A382Q6P0_9ZZZZ</name>
<keyword evidence="2" id="KW-0479">Metal-binding</keyword>
<evidence type="ECO:0000256" key="1">
    <source>
        <dbReference type="ARBA" id="ARBA00005896"/>
    </source>
</evidence>
<dbReference type="AlphaFoldDB" id="A0A382Q6P0"/>
<gene>
    <name evidence="7" type="ORF">METZ01_LOCUS333561</name>
</gene>
<keyword evidence="5" id="KW-0408">Iron</keyword>
<dbReference type="InterPro" id="IPR051323">
    <property type="entry name" value="AtsK-like"/>
</dbReference>